<protein>
    <submittedName>
        <fullName evidence="1">Uncharacterized protein</fullName>
    </submittedName>
</protein>
<dbReference type="GO" id="GO:0006412">
    <property type="term" value="P:translation"/>
    <property type="evidence" value="ECO:0007669"/>
    <property type="project" value="InterPro"/>
</dbReference>
<dbReference type="GO" id="GO:0003735">
    <property type="term" value="F:structural constituent of ribosome"/>
    <property type="evidence" value="ECO:0007669"/>
    <property type="project" value="InterPro"/>
</dbReference>
<dbReference type="RefSeq" id="YP_010152754.1">
    <property type="nucleotide sequence ID" value="NC_057169.1"/>
</dbReference>
<keyword evidence="1" id="KW-0496">Mitochondrion</keyword>
<accession>A0A7U0KSE6</accession>
<dbReference type="GeneID" id="67154303"/>
<dbReference type="InterPro" id="IPR035987">
    <property type="entry name" value="Ribosomal_uS8_sf"/>
</dbReference>
<proteinExistence type="predicted"/>
<reference evidence="1" key="1">
    <citation type="journal article" date="2021" name="Genome Biol. Evol.">
        <title>Mitochondrial genome evolution in pelagophyte algae.</title>
        <authorList>
            <person name="Sibbald S.J."/>
            <person name="Lawton M."/>
            <person name="Archibald J.M."/>
        </authorList>
    </citation>
    <scope>NUCLEOTIDE SEQUENCE</scope>
    <source>
        <strain evidence="1">CCMP1510</strain>
    </source>
</reference>
<evidence type="ECO:0000313" key="1">
    <source>
        <dbReference type="EMBL" id="QQW50402.1"/>
    </source>
</evidence>
<dbReference type="EMBL" id="MW438350">
    <property type="protein sequence ID" value="QQW50402.1"/>
    <property type="molecule type" value="Genomic_DNA"/>
</dbReference>
<sequence length="99" mass="12099">MKKFRKLNNFLSCIFKKHGKKEKKFIVPYTKPTLQILLFLKIRGEIRYFVVKNNNVCVFFNPFSKKLNLYLRILKKPSINFLRLISNKNFVNFNYLHFY</sequence>
<name>A0A7U0KSE6_9STRA</name>
<organism evidence="1">
    <name type="scientific">Aureoumbra lagunensis</name>
    <dbReference type="NCBI Taxonomy" id="44058"/>
    <lineage>
        <taxon>Eukaryota</taxon>
        <taxon>Sar</taxon>
        <taxon>Stramenopiles</taxon>
        <taxon>Ochrophyta</taxon>
        <taxon>Pelagophyceae</taxon>
        <taxon>Pelagomonadales</taxon>
        <taxon>Aureoumbra</taxon>
    </lineage>
</organism>
<dbReference type="GO" id="GO:0005840">
    <property type="term" value="C:ribosome"/>
    <property type="evidence" value="ECO:0007669"/>
    <property type="project" value="InterPro"/>
</dbReference>
<dbReference type="SUPFAM" id="SSF56047">
    <property type="entry name" value="Ribosomal protein S8"/>
    <property type="match status" value="1"/>
</dbReference>
<dbReference type="AlphaFoldDB" id="A0A7U0KSE6"/>
<geneLocation type="mitochondrion" evidence="1"/>